<evidence type="ECO:0000256" key="1">
    <source>
        <dbReference type="SAM" id="SignalP"/>
    </source>
</evidence>
<dbReference type="AlphaFoldDB" id="A0AAE5CDS4"/>
<name>A0AAE5CDS4_9BACT</name>
<organism evidence="2 3">
    <name type="scientific">Candidatus Kutchimonas denitrificans</name>
    <dbReference type="NCBI Taxonomy" id="3056748"/>
    <lineage>
        <taxon>Bacteria</taxon>
        <taxon>Pseudomonadati</taxon>
        <taxon>Gemmatimonadota</taxon>
        <taxon>Gemmatimonadia</taxon>
        <taxon>Candidatus Palauibacterales</taxon>
        <taxon>Candidatus Palauibacteraceae</taxon>
        <taxon>Candidatus Kutchimonas</taxon>
    </lineage>
</organism>
<feature type="chain" id="PRO_5041946266" description="Lipoprotein" evidence="1">
    <location>
        <begin position="22"/>
        <end position="131"/>
    </location>
</feature>
<gene>
    <name evidence="2" type="ORF">GWO12_15485</name>
</gene>
<sequence>MRHFSALMVVTLMAGSLACSTGGPKVTLPAVEPQQVEVFMPGEFPSEDYEVLKRIEVRDLVSADENEMVMNARQQAADVGADALIIRSLRTTQSGGGLQETNASRDRKILEALAVYYPSRHPELQEQQQQG</sequence>
<keyword evidence="1" id="KW-0732">Signal</keyword>
<proteinExistence type="predicted"/>
<comment type="caution">
    <text evidence="2">The sequence shown here is derived from an EMBL/GenBank/DDBJ whole genome shotgun (WGS) entry which is preliminary data.</text>
</comment>
<evidence type="ECO:0000313" key="3">
    <source>
        <dbReference type="Proteomes" id="UP000702544"/>
    </source>
</evidence>
<dbReference type="EMBL" id="JAACAK010000130">
    <property type="protein sequence ID" value="NIR76484.1"/>
    <property type="molecule type" value="Genomic_DNA"/>
</dbReference>
<evidence type="ECO:0008006" key="4">
    <source>
        <dbReference type="Google" id="ProtNLM"/>
    </source>
</evidence>
<feature type="signal peptide" evidence="1">
    <location>
        <begin position="1"/>
        <end position="21"/>
    </location>
</feature>
<evidence type="ECO:0000313" key="2">
    <source>
        <dbReference type="EMBL" id="NIR76484.1"/>
    </source>
</evidence>
<reference evidence="2 3" key="1">
    <citation type="submission" date="2020-01" db="EMBL/GenBank/DDBJ databases">
        <title>Genomes assembled from Gulf of Kutch pelagic sediment metagenomes.</title>
        <authorList>
            <person name="Chandrashekar M."/>
            <person name="Mahajan M.S."/>
            <person name="Dave K.J."/>
            <person name="Vatsa P."/>
            <person name="Nathani N.M."/>
        </authorList>
    </citation>
    <scope>NUCLEOTIDE SEQUENCE [LARGE SCALE GENOMIC DNA]</scope>
    <source>
        <strain evidence="2">KS3-K002</strain>
    </source>
</reference>
<dbReference type="PROSITE" id="PS51257">
    <property type="entry name" value="PROKAR_LIPOPROTEIN"/>
    <property type="match status" value="1"/>
</dbReference>
<dbReference type="Proteomes" id="UP000702544">
    <property type="component" value="Unassembled WGS sequence"/>
</dbReference>
<protein>
    <recommendedName>
        <fullName evidence="4">Lipoprotein</fullName>
    </recommendedName>
</protein>
<accession>A0AAE5CDS4</accession>